<proteinExistence type="predicted"/>
<dbReference type="AlphaFoldDB" id="A0A7U2F2B7"/>
<gene>
    <name evidence="1" type="ORF">JI435_410540</name>
</gene>
<reference evidence="2" key="1">
    <citation type="journal article" date="2021" name="BMC Genomics">
        <title>Chromosome-level genome assembly and manually-curated proteome of model necrotroph Parastagonospora nodorum Sn15 reveals a genome-wide trove of candidate effector homologs, and redundancy of virulence-related functions within an accessory chromosome.</title>
        <authorList>
            <person name="Bertazzoni S."/>
            <person name="Jones D.A.B."/>
            <person name="Phan H.T."/>
            <person name="Tan K.-C."/>
            <person name="Hane J.K."/>
        </authorList>
    </citation>
    <scope>NUCLEOTIDE SEQUENCE [LARGE SCALE GENOMIC DNA]</scope>
    <source>
        <strain evidence="2">SN15 / ATCC MYA-4574 / FGSC 10173)</strain>
    </source>
</reference>
<accession>A0A7U2F2B7</accession>
<evidence type="ECO:0000313" key="1">
    <source>
        <dbReference type="EMBL" id="QRC97435.1"/>
    </source>
</evidence>
<dbReference type="Proteomes" id="UP000663193">
    <property type="component" value="Chromosome 7"/>
</dbReference>
<organism evidence="1 2">
    <name type="scientific">Phaeosphaeria nodorum (strain SN15 / ATCC MYA-4574 / FGSC 10173)</name>
    <name type="common">Glume blotch fungus</name>
    <name type="synonym">Parastagonospora nodorum</name>
    <dbReference type="NCBI Taxonomy" id="321614"/>
    <lineage>
        <taxon>Eukaryota</taxon>
        <taxon>Fungi</taxon>
        <taxon>Dikarya</taxon>
        <taxon>Ascomycota</taxon>
        <taxon>Pezizomycotina</taxon>
        <taxon>Dothideomycetes</taxon>
        <taxon>Pleosporomycetidae</taxon>
        <taxon>Pleosporales</taxon>
        <taxon>Pleosporineae</taxon>
        <taxon>Phaeosphaeriaceae</taxon>
        <taxon>Parastagonospora</taxon>
    </lineage>
</organism>
<evidence type="ECO:0000313" key="2">
    <source>
        <dbReference type="Proteomes" id="UP000663193"/>
    </source>
</evidence>
<sequence length="75" mass="8870">MTNSRHRPERLEGLQHLGNTYICSTRRSTTSHVQTKFIKRSNGRAIIRVEIQRSIYSGTWLRTPQNHMPHRSQQK</sequence>
<protein>
    <submittedName>
        <fullName evidence="1">Uncharacterized protein</fullName>
    </submittedName>
</protein>
<name>A0A7U2F2B7_PHANO</name>
<dbReference type="VEuPathDB" id="FungiDB:JI435_410540"/>
<keyword evidence="2" id="KW-1185">Reference proteome</keyword>
<dbReference type="EMBL" id="CP069029">
    <property type="protein sequence ID" value="QRC97435.1"/>
    <property type="molecule type" value="Genomic_DNA"/>
</dbReference>